<evidence type="ECO:0000259" key="2">
    <source>
        <dbReference type="PROSITE" id="PS50011"/>
    </source>
</evidence>
<organism evidence="3 4">
    <name type="scientific">Tritrichomonas musculus</name>
    <dbReference type="NCBI Taxonomy" id="1915356"/>
    <lineage>
        <taxon>Eukaryota</taxon>
        <taxon>Metamonada</taxon>
        <taxon>Parabasalia</taxon>
        <taxon>Tritrichomonadida</taxon>
        <taxon>Tritrichomonadidae</taxon>
        <taxon>Tritrichomonas</taxon>
    </lineage>
</organism>
<evidence type="ECO:0000256" key="1">
    <source>
        <dbReference type="SAM" id="MobiDB-lite"/>
    </source>
</evidence>
<protein>
    <submittedName>
        <fullName evidence="3">Calcium/calmodulin-dependent protein kinase type 1</fullName>
    </submittedName>
</protein>
<keyword evidence="3" id="KW-0418">Kinase</keyword>
<name>A0ABR2H3Y9_9EUKA</name>
<dbReference type="InterPro" id="IPR000719">
    <property type="entry name" value="Prot_kinase_dom"/>
</dbReference>
<dbReference type="Pfam" id="PF00069">
    <property type="entry name" value="Pkinase"/>
    <property type="match status" value="1"/>
</dbReference>
<dbReference type="Gene3D" id="1.10.510.10">
    <property type="entry name" value="Transferase(Phosphotransferase) domain 1"/>
    <property type="match status" value="1"/>
</dbReference>
<dbReference type="GO" id="GO:0016301">
    <property type="term" value="F:kinase activity"/>
    <property type="evidence" value="ECO:0007669"/>
    <property type="project" value="UniProtKB-KW"/>
</dbReference>
<feature type="compositionally biased region" description="Basic and acidic residues" evidence="1">
    <location>
        <begin position="226"/>
        <end position="236"/>
    </location>
</feature>
<accession>A0ABR2H3Y9</accession>
<sequence length="270" mass="31239">MKIPMKMKSEYDDYEVDKLIAENTHSIVVSAHTKSDKVAIKCIPLDCYNPNEPEIMFEKKHPHIIKLLDSFQYDNNFFAIVMPLAQYDLDEYIKKRFYLPENEAKKVMADALDAVKFLHFDGIWHRDIKLENMFVMSESESGPSVVIGDFGLACSTEYGTVDGPGVGTDQFAAPELIEVDFSMRYDCRFKEETKCLFWEVKLIDLFLFIVVFGIVKKSNQANRMEAKQIKQTEWKQSKSNKQNGSKANQANRMEAKQIKQIEWKQSKSSK</sequence>
<dbReference type="EMBL" id="JAPFFF010000047">
    <property type="protein sequence ID" value="KAK8840302.1"/>
    <property type="molecule type" value="Genomic_DNA"/>
</dbReference>
<dbReference type="PROSITE" id="PS50011">
    <property type="entry name" value="PROTEIN_KINASE_DOM"/>
    <property type="match status" value="1"/>
</dbReference>
<keyword evidence="3" id="KW-0808">Transferase</keyword>
<reference evidence="3 4" key="1">
    <citation type="submission" date="2024-04" db="EMBL/GenBank/DDBJ databases">
        <title>Tritrichomonas musculus Genome.</title>
        <authorList>
            <person name="Alves-Ferreira E."/>
            <person name="Grigg M."/>
            <person name="Lorenzi H."/>
            <person name="Galac M."/>
        </authorList>
    </citation>
    <scope>NUCLEOTIDE SEQUENCE [LARGE SCALE GENOMIC DNA]</scope>
    <source>
        <strain evidence="3 4">EAF2021</strain>
    </source>
</reference>
<dbReference type="PANTHER" id="PTHR24347">
    <property type="entry name" value="SERINE/THREONINE-PROTEIN KINASE"/>
    <property type="match status" value="1"/>
</dbReference>
<dbReference type="Proteomes" id="UP001470230">
    <property type="component" value="Unassembled WGS sequence"/>
</dbReference>
<evidence type="ECO:0000313" key="3">
    <source>
        <dbReference type="EMBL" id="KAK8840302.1"/>
    </source>
</evidence>
<comment type="caution">
    <text evidence="3">The sequence shown here is derived from an EMBL/GenBank/DDBJ whole genome shotgun (WGS) entry which is preliminary data.</text>
</comment>
<dbReference type="InterPro" id="IPR008271">
    <property type="entry name" value="Ser/Thr_kinase_AS"/>
</dbReference>
<evidence type="ECO:0000313" key="4">
    <source>
        <dbReference type="Proteomes" id="UP001470230"/>
    </source>
</evidence>
<dbReference type="InterPro" id="IPR011009">
    <property type="entry name" value="Kinase-like_dom_sf"/>
</dbReference>
<dbReference type="SUPFAM" id="SSF56112">
    <property type="entry name" value="Protein kinase-like (PK-like)"/>
    <property type="match status" value="1"/>
</dbReference>
<dbReference type="PROSITE" id="PS00108">
    <property type="entry name" value="PROTEIN_KINASE_ST"/>
    <property type="match status" value="1"/>
</dbReference>
<feature type="region of interest" description="Disordered" evidence="1">
    <location>
        <begin position="226"/>
        <end position="255"/>
    </location>
</feature>
<proteinExistence type="predicted"/>
<feature type="compositionally biased region" description="Low complexity" evidence="1">
    <location>
        <begin position="237"/>
        <end position="249"/>
    </location>
</feature>
<keyword evidence="4" id="KW-1185">Reference proteome</keyword>
<gene>
    <name evidence="3" type="ORF">M9Y10_030857</name>
</gene>
<feature type="domain" description="Protein kinase" evidence="2">
    <location>
        <begin position="14"/>
        <end position="270"/>
    </location>
</feature>
<dbReference type="SMART" id="SM00220">
    <property type="entry name" value="S_TKc"/>
    <property type="match status" value="1"/>
</dbReference>